<accession>A0A926NZ01</accession>
<dbReference type="EMBL" id="JABFCZ010000008">
    <property type="protein sequence ID" value="MBD1546333.1"/>
    <property type="molecule type" value="Genomic_DNA"/>
</dbReference>
<comment type="caution">
    <text evidence="2">The sequence shown here is derived from an EMBL/GenBank/DDBJ whole genome shotgun (WGS) entry which is preliminary data.</text>
</comment>
<feature type="domain" description="MaoC-like" evidence="1">
    <location>
        <begin position="10"/>
        <end position="114"/>
    </location>
</feature>
<dbReference type="SUPFAM" id="SSF54637">
    <property type="entry name" value="Thioesterase/thiol ester dehydrase-isomerase"/>
    <property type="match status" value="1"/>
</dbReference>
<dbReference type="CDD" id="cd03450">
    <property type="entry name" value="NodN"/>
    <property type="match status" value="1"/>
</dbReference>
<dbReference type="PANTHER" id="PTHR42993">
    <property type="entry name" value="MAOC-LIKE DEHYDRATASE DOMAIN-CONTAINING PROTEIN"/>
    <property type="match status" value="1"/>
</dbReference>
<dbReference type="Proteomes" id="UP000598467">
    <property type="component" value="Unassembled WGS sequence"/>
</dbReference>
<dbReference type="InterPro" id="IPR039375">
    <property type="entry name" value="NodN-like"/>
</dbReference>
<name>A0A926NZ01_9HYPH</name>
<dbReference type="InterPro" id="IPR029069">
    <property type="entry name" value="HotDog_dom_sf"/>
</dbReference>
<dbReference type="AlphaFoldDB" id="A0A926NZ01"/>
<gene>
    <name evidence="2" type="ORF">HK439_08670</name>
</gene>
<dbReference type="PANTHER" id="PTHR42993:SF1">
    <property type="entry name" value="MAOC-LIKE DEHYDRATASE DOMAIN-CONTAINING PROTEIN"/>
    <property type="match status" value="1"/>
</dbReference>
<sequence>MSVKDYLDQTGTTYPPSPWITITQEMIDTFAEVTGDHQFIHTDPERAAKTPFGGTIAHGFLTVSLLSNISSQVVPIPDDCKMSVNYGANRLRFLSPVPSGARIRGHVTQANAEETAPGEVTLTWEVRIEIEGQEKPALYAEWLVRRYF</sequence>
<proteinExistence type="predicted"/>
<dbReference type="Gene3D" id="3.10.129.10">
    <property type="entry name" value="Hotdog Thioesterase"/>
    <property type="match status" value="1"/>
</dbReference>
<protein>
    <submittedName>
        <fullName evidence="2">MaoC family dehydratase</fullName>
    </submittedName>
</protein>
<dbReference type="RefSeq" id="WP_190291003.1">
    <property type="nucleotide sequence ID" value="NZ_JABFCZ010000008.1"/>
</dbReference>
<organism evidence="2 3">
    <name type="scientific">Roseibium aggregatum</name>
    <dbReference type="NCBI Taxonomy" id="187304"/>
    <lineage>
        <taxon>Bacteria</taxon>
        <taxon>Pseudomonadati</taxon>
        <taxon>Pseudomonadota</taxon>
        <taxon>Alphaproteobacteria</taxon>
        <taxon>Hyphomicrobiales</taxon>
        <taxon>Stappiaceae</taxon>
        <taxon>Roseibium</taxon>
    </lineage>
</organism>
<reference evidence="2" key="1">
    <citation type="submission" date="2020-05" db="EMBL/GenBank/DDBJ databases">
        <title>Identification of trans-AT polyketide cluster in two marine bacteria, producers of a novel glutaramide-containing polyketide sesbanimide D and analogs.</title>
        <authorList>
            <person name="Kacar D."/>
            <person name="Rodriguez P."/>
            <person name="Canedo L."/>
            <person name="Gonzalez E."/>
            <person name="Galan B."/>
            <person name="De La Calle F."/>
            <person name="Garcia J.L."/>
        </authorList>
    </citation>
    <scope>NUCLEOTIDE SEQUENCE</scope>
    <source>
        <strain evidence="2">PHM038</strain>
    </source>
</reference>
<evidence type="ECO:0000259" key="1">
    <source>
        <dbReference type="Pfam" id="PF01575"/>
    </source>
</evidence>
<dbReference type="Pfam" id="PF01575">
    <property type="entry name" value="MaoC_dehydratas"/>
    <property type="match status" value="1"/>
</dbReference>
<dbReference type="InterPro" id="IPR002539">
    <property type="entry name" value="MaoC-like_dom"/>
</dbReference>
<evidence type="ECO:0000313" key="2">
    <source>
        <dbReference type="EMBL" id="MBD1546333.1"/>
    </source>
</evidence>
<evidence type="ECO:0000313" key="3">
    <source>
        <dbReference type="Proteomes" id="UP000598467"/>
    </source>
</evidence>